<dbReference type="InterPro" id="IPR031304">
    <property type="entry name" value="SLT_2"/>
</dbReference>
<dbReference type="InterPro" id="IPR023346">
    <property type="entry name" value="Lysozyme-like_dom_sf"/>
</dbReference>
<keyword evidence="2" id="KW-0456">Lyase</keyword>
<dbReference type="NCBIfam" id="TIGR02282">
    <property type="entry name" value="MltB"/>
    <property type="match status" value="1"/>
</dbReference>
<dbReference type="PANTHER" id="PTHR30163:SF9">
    <property type="entry name" value="MEMBRANE-BOUND LYTIC MUREIN TRANSGLYCOSYLASE B"/>
    <property type="match status" value="1"/>
</dbReference>
<gene>
    <name evidence="2" type="primary">mltB_7</name>
    <name evidence="2" type="ORF">GALL_275750</name>
</gene>
<dbReference type="Gene3D" id="1.10.530.10">
    <property type="match status" value="1"/>
</dbReference>
<dbReference type="GO" id="GO:0009253">
    <property type="term" value="P:peptidoglycan catabolic process"/>
    <property type="evidence" value="ECO:0007669"/>
    <property type="project" value="TreeGrafter"/>
</dbReference>
<dbReference type="InterPro" id="IPR043426">
    <property type="entry name" value="MltB-like"/>
</dbReference>
<dbReference type="GO" id="GO:0008933">
    <property type="term" value="F:peptidoglycan lytic transglycosylase activity"/>
    <property type="evidence" value="ECO:0007669"/>
    <property type="project" value="TreeGrafter"/>
</dbReference>
<proteinExistence type="predicted"/>
<accession>A0A1J5RER9</accession>
<comment type="caution">
    <text evidence="2">The sequence shown here is derived from an EMBL/GenBank/DDBJ whole genome shotgun (WGS) entry which is preliminary data.</text>
</comment>
<dbReference type="SUPFAM" id="SSF53955">
    <property type="entry name" value="Lysozyme-like"/>
    <property type="match status" value="1"/>
</dbReference>
<dbReference type="InterPro" id="IPR011757">
    <property type="entry name" value="Lytic_transglycosylase_MltB"/>
</dbReference>
<reference evidence="2" key="1">
    <citation type="submission" date="2016-10" db="EMBL/GenBank/DDBJ databases">
        <title>Sequence of Gallionella enrichment culture.</title>
        <authorList>
            <person name="Poehlein A."/>
            <person name="Muehling M."/>
            <person name="Daniel R."/>
        </authorList>
    </citation>
    <scope>NUCLEOTIDE SEQUENCE</scope>
</reference>
<sequence>MNAAPIVFFLALCLAAPPAAAVTADSFARMPEVRAFIGEMQEKHGFDRAELARDFASTQPIAAVIKAVLPAPEPGVRSWAAYRARFVEARRINMGLRFWQQYRTQLTAARERFGVPEEIIVAIIGIESIYGRNPGHFNTFAALSTLAFDYPPPALTGTPPRSALFRDELEQLLLLARETHRDPLSYTGSYAGALGLPQFLPSSVRRYAVDAEHNGRIDLAASATDAIASIANFLSLHGWQKDAPVAVAATVAGNAYTRLLDQGIAPSHTPAEMAAFGVVSPGAPEQPAALIDLVTPQQPTEYRLGYRNFYVLTRYNRSSFYAMAVYDLARALRAARDQ</sequence>
<name>A0A1J5RER9_9ZZZZ</name>
<dbReference type="PANTHER" id="PTHR30163">
    <property type="entry name" value="MEMBRANE-BOUND LYTIC MUREIN TRANSGLYCOSYLASE B"/>
    <property type="match status" value="1"/>
</dbReference>
<dbReference type="Gene3D" id="1.10.8.350">
    <property type="entry name" value="Bacterial muramidase"/>
    <property type="match status" value="1"/>
</dbReference>
<evidence type="ECO:0000313" key="2">
    <source>
        <dbReference type="EMBL" id="OIQ90495.1"/>
    </source>
</evidence>
<dbReference type="Pfam" id="PF13406">
    <property type="entry name" value="SLT_2"/>
    <property type="match status" value="1"/>
</dbReference>
<dbReference type="AlphaFoldDB" id="A0A1J5RER9"/>
<protein>
    <submittedName>
        <fullName evidence="2">Membrane-bound lytic murein transglycosylase B</fullName>
        <ecNumber evidence="2">4.2.2.-</ecNumber>
    </submittedName>
</protein>
<dbReference type="CDD" id="cd13399">
    <property type="entry name" value="Slt35-like"/>
    <property type="match status" value="1"/>
</dbReference>
<dbReference type="EMBL" id="MLJW01000289">
    <property type="protein sequence ID" value="OIQ90495.1"/>
    <property type="molecule type" value="Genomic_DNA"/>
</dbReference>
<dbReference type="EC" id="4.2.2.-" evidence="2"/>
<evidence type="ECO:0000259" key="1">
    <source>
        <dbReference type="Pfam" id="PF13406"/>
    </source>
</evidence>
<organism evidence="2">
    <name type="scientific">mine drainage metagenome</name>
    <dbReference type="NCBI Taxonomy" id="410659"/>
    <lineage>
        <taxon>unclassified sequences</taxon>
        <taxon>metagenomes</taxon>
        <taxon>ecological metagenomes</taxon>
    </lineage>
</organism>
<feature type="domain" description="Transglycosylase SLT" evidence="1">
    <location>
        <begin position="32"/>
        <end position="330"/>
    </location>
</feature>